<sequence>MLNLKANDQKPPKNKPTIETDLSEAAEKSDPPYSQEYFDLMDMIDNTDKQIEYYKMVYTAEIDGLPKRRHSLKTHFIYNVIFLILLLGYDYFHLTVIVMGGGMILRTITGLIALGVLILATIYMIGHTIRAYILYQINMLPDFMTDYLQKYNIHTMVEEEAYCRNVLRQMLAYETTLAHIKKAAPKTTTEINAAMSEISAMNFDIKDFHYNAGRTIK</sequence>
<keyword evidence="2" id="KW-0472">Membrane</keyword>
<feature type="region of interest" description="Disordered" evidence="1">
    <location>
        <begin position="1"/>
        <end position="33"/>
    </location>
</feature>
<dbReference type="EMBL" id="JACOOX010000001">
    <property type="protein sequence ID" value="MBC5661376.1"/>
    <property type="molecule type" value="Genomic_DNA"/>
</dbReference>
<evidence type="ECO:0000313" key="4">
    <source>
        <dbReference type="Proteomes" id="UP000615234"/>
    </source>
</evidence>
<comment type="caution">
    <text evidence="3">The sequence shown here is derived from an EMBL/GenBank/DDBJ whole genome shotgun (WGS) entry which is preliminary data.</text>
</comment>
<keyword evidence="4" id="KW-1185">Reference proteome</keyword>
<dbReference type="RefSeq" id="WP_117808042.1">
    <property type="nucleotide sequence ID" value="NZ_JACOOX010000001.1"/>
</dbReference>
<gene>
    <name evidence="3" type="ORF">H8S09_00460</name>
</gene>
<feature type="transmembrane region" description="Helical" evidence="2">
    <location>
        <begin position="104"/>
        <end position="125"/>
    </location>
</feature>
<evidence type="ECO:0000256" key="2">
    <source>
        <dbReference type="SAM" id="Phobius"/>
    </source>
</evidence>
<reference evidence="3 4" key="1">
    <citation type="submission" date="2020-08" db="EMBL/GenBank/DDBJ databases">
        <title>Genome public.</title>
        <authorList>
            <person name="Liu C."/>
            <person name="Sun Q."/>
        </authorList>
    </citation>
    <scope>NUCLEOTIDE SEQUENCE [LARGE SCALE GENOMIC DNA]</scope>
    <source>
        <strain evidence="3 4">NSJ-10</strain>
    </source>
</reference>
<dbReference type="AlphaFoldDB" id="A0A8I0DTR4"/>
<accession>A0A8I0DTR4</accession>
<name>A0A8I0DTR4_9FIRM</name>
<proteinExistence type="predicted"/>
<evidence type="ECO:0000313" key="3">
    <source>
        <dbReference type="EMBL" id="MBC5661376.1"/>
    </source>
</evidence>
<keyword evidence="2" id="KW-0812">Transmembrane</keyword>
<evidence type="ECO:0000256" key="1">
    <source>
        <dbReference type="SAM" id="MobiDB-lite"/>
    </source>
</evidence>
<keyword evidence="2" id="KW-1133">Transmembrane helix</keyword>
<dbReference type="Proteomes" id="UP000615234">
    <property type="component" value="Unassembled WGS sequence"/>
</dbReference>
<protein>
    <submittedName>
        <fullName evidence="3">Uncharacterized protein</fullName>
    </submittedName>
</protein>
<feature type="transmembrane region" description="Helical" evidence="2">
    <location>
        <begin position="76"/>
        <end position="98"/>
    </location>
</feature>
<organism evidence="3 4">
    <name type="scientific">Coprococcus hominis</name>
    <name type="common">ex Liu et al. 2022</name>
    <dbReference type="NCBI Taxonomy" id="2763039"/>
    <lineage>
        <taxon>Bacteria</taxon>
        <taxon>Bacillati</taxon>
        <taxon>Bacillota</taxon>
        <taxon>Clostridia</taxon>
        <taxon>Lachnospirales</taxon>
        <taxon>Lachnospiraceae</taxon>
        <taxon>Coprococcus</taxon>
    </lineage>
</organism>